<evidence type="ECO:0000313" key="6">
    <source>
        <dbReference type="Proteomes" id="UP000052237"/>
    </source>
</evidence>
<name>A0A0S4RVC0_CAMHY</name>
<evidence type="ECO:0000313" key="7">
    <source>
        <dbReference type="Proteomes" id="UP000239685"/>
    </source>
</evidence>
<dbReference type="EMBL" id="NIQP01000001">
    <property type="protein sequence ID" value="PPB73176.1"/>
    <property type="molecule type" value="Genomic_DNA"/>
</dbReference>
<keyword evidence="2" id="KW-0732">Signal</keyword>
<dbReference type="InterPro" id="IPR003583">
    <property type="entry name" value="Hlx-hairpin-Hlx_DNA-bd_motif"/>
</dbReference>
<protein>
    <submittedName>
        <fullName evidence="4">Acetohydroxy acid synthase large subunit</fullName>
    </submittedName>
</protein>
<keyword evidence="6" id="KW-1185">Reference proteome</keyword>
<dbReference type="GO" id="GO:0015628">
    <property type="term" value="P:protein secretion by the type II secretion system"/>
    <property type="evidence" value="ECO:0007669"/>
    <property type="project" value="TreeGrafter"/>
</dbReference>
<reference evidence="5 7" key="2">
    <citation type="submission" date="2017-06" db="EMBL/GenBank/DDBJ databases">
        <title>Updating the genomic taxonomy and epidemiology of Campylobacter hyointestinalis; discovery in New Zealand farmed ruminants.</title>
        <authorList>
            <person name="Wilkinson D.A."/>
            <person name="Fayaz A."/>
            <person name="Biggs P.J."/>
            <person name="Midwinter A.C."/>
        </authorList>
    </citation>
    <scope>NUCLEOTIDE SEQUENCE [LARGE SCALE GENOMIC DNA]</scope>
    <source>
        <strain evidence="5 7">S1614a</strain>
    </source>
</reference>
<dbReference type="Pfam" id="PF12836">
    <property type="entry name" value="HHH_3"/>
    <property type="match status" value="1"/>
</dbReference>
<accession>A0A855N9Y8</accession>
<evidence type="ECO:0000313" key="5">
    <source>
        <dbReference type="EMBL" id="PPB73176.1"/>
    </source>
</evidence>
<dbReference type="GO" id="GO:0003677">
    <property type="term" value="F:DNA binding"/>
    <property type="evidence" value="ECO:0007669"/>
    <property type="project" value="InterPro"/>
</dbReference>
<dbReference type="GO" id="GO:0015627">
    <property type="term" value="C:type II protein secretion system complex"/>
    <property type="evidence" value="ECO:0007669"/>
    <property type="project" value="TreeGrafter"/>
</dbReference>
<feature type="domain" description="Helix-hairpin-helix DNA-binding motif class 1" evidence="3">
    <location>
        <begin position="55"/>
        <end position="74"/>
    </location>
</feature>
<feature type="signal peptide" evidence="2">
    <location>
        <begin position="1"/>
        <end position="16"/>
    </location>
</feature>
<evidence type="ECO:0000313" key="4">
    <source>
        <dbReference type="EMBL" id="CUU91126.1"/>
    </source>
</evidence>
<dbReference type="RefSeq" id="WP_051663812.1">
    <property type="nucleotide sequence ID" value="NZ_CBCRTP010000024.1"/>
</dbReference>
<accession>A0A0S4RVC0</accession>
<dbReference type="PANTHER" id="PTHR21180:SF32">
    <property type="entry name" value="ENDONUCLEASE_EXONUCLEASE_PHOSPHATASE FAMILY DOMAIN-CONTAINING PROTEIN 1"/>
    <property type="match status" value="1"/>
</dbReference>
<reference evidence="4 6" key="1">
    <citation type="submission" date="2015-11" db="EMBL/GenBank/DDBJ databases">
        <authorList>
            <consortium name="Pathogen Informatics"/>
        </authorList>
    </citation>
    <scope>NUCLEOTIDE SEQUENCE [LARGE SCALE GENOMIC DNA]</scope>
    <source>
        <strain evidence="4 6">006A-0059</strain>
    </source>
</reference>
<dbReference type="InterPro" id="IPR004509">
    <property type="entry name" value="Competence_ComEA_HhH"/>
</dbReference>
<feature type="region of interest" description="Disordered" evidence="1">
    <location>
        <begin position="92"/>
        <end position="129"/>
    </location>
</feature>
<evidence type="ECO:0000259" key="3">
    <source>
        <dbReference type="SMART" id="SM00278"/>
    </source>
</evidence>
<comment type="caution">
    <text evidence="4">The sequence shown here is derived from an EMBL/GenBank/DDBJ whole genome shotgun (WGS) entry which is preliminary data.</text>
</comment>
<evidence type="ECO:0000256" key="2">
    <source>
        <dbReference type="SAM" id="SignalP"/>
    </source>
</evidence>
<dbReference type="Proteomes" id="UP000052237">
    <property type="component" value="Unassembled WGS sequence"/>
</dbReference>
<dbReference type="SMART" id="SM00278">
    <property type="entry name" value="HhH1"/>
    <property type="match status" value="2"/>
</dbReference>
<dbReference type="GO" id="GO:0006281">
    <property type="term" value="P:DNA repair"/>
    <property type="evidence" value="ECO:0007669"/>
    <property type="project" value="InterPro"/>
</dbReference>
<feature type="domain" description="Helix-hairpin-helix DNA-binding motif class 1" evidence="3">
    <location>
        <begin position="26"/>
        <end position="45"/>
    </location>
</feature>
<gene>
    <name evidence="4" type="primary">comEA</name>
    <name evidence="5" type="ORF">CDQ78_02045</name>
    <name evidence="4" type="ORF">ERS686654_02228</name>
</gene>
<sequence length="146" mass="16453">MRLFGLIALLASLTYAAVNLNTATKEELMELPGIGEAKANAIIEYRSKNKFNSIEDIKNIKGIGDKRYEAIKADLTTSGNTDLSNLKTKANNKTKDIKKNSDKIKELKNNKNKEINKENSKNKKEIKDKKVKIKKDINDKVDSLKE</sequence>
<proteinExistence type="predicted"/>
<dbReference type="SUPFAM" id="SSF47781">
    <property type="entry name" value="RuvA domain 2-like"/>
    <property type="match status" value="1"/>
</dbReference>
<dbReference type="Proteomes" id="UP000239685">
    <property type="component" value="Unassembled WGS sequence"/>
</dbReference>
<feature type="chain" id="PRO_5014239483" evidence="2">
    <location>
        <begin position="17"/>
        <end position="146"/>
    </location>
</feature>
<dbReference type="EMBL" id="FAVB01000023">
    <property type="protein sequence ID" value="CUU91126.1"/>
    <property type="molecule type" value="Genomic_DNA"/>
</dbReference>
<dbReference type="Gene3D" id="1.10.150.320">
    <property type="entry name" value="Photosystem II 12 kDa extrinsic protein"/>
    <property type="match status" value="1"/>
</dbReference>
<dbReference type="NCBIfam" id="TIGR00426">
    <property type="entry name" value="competence protein ComEA helix-hairpin-helix repeat region"/>
    <property type="match status" value="1"/>
</dbReference>
<dbReference type="InterPro" id="IPR051675">
    <property type="entry name" value="Endo/Exo/Phosphatase_dom_1"/>
</dbReference>
<dbReference type="InterPro" id="IPR010994">
    <property type="entry name" value="RuvA_2-like"/>
</dbReference>
<dbReference type="PANTHER" id="PTHR21180">
    <property type="entry name" value="ENDONUCLEASE/EXONUCLEASE/PHOSPHATASE FAMILY DOMAIN-CONTAINING PROTEIN 1"/>
    <property type="match status" value="1"/>
</dbReference>
<dbReference type="AlphaFoldDB" id="A0A0S4RVC0"/>
<feature type="compositionally biased region" description="Basic and acidic residues" evidence="1">
    <location>
        <begin position="93"/>
        <end position="129"/>
    </location>
</feature>
<organism evidence="4 6">
    <name type="scientific">Campylobacter hyointestinalis subsp. hyointestinalis</name>
    <dbReference type="NCBI Taxonomy" id="91352"/>
    <lineage>
        <taxon>Bacteria</taxon>
        <taxon>Pseudomonadati</taxon>
        <taxon>Campylobacterota</taxon>
        <taxon>Epsilonproteobacteria</taxon>
        <taxon>Campylobacterales</taxon>
        <taxon>Campylobacteraceae</taxon>
        <taxon>Campylobacter</taxon>
    </lineage>
</organism>
<evidence type="ECO:0000256" key="1">
    <source>
        <dbReference type="SAM" id="MobiDB-lite"/>
    </source>
</evidence>